<dbReference type="OrthoDB" id="7850904at2"/>
<dbReference type="Proteomes" id="UP000186336">
    <property type="component" value="Chromosome"/>
</dbReference>
<proteinExistence type="predicted"/>
<sequence>MLQRVVLLLVLLTGCDVIDPVGDVGDIVMAPRAVPQTEAEIAFAADLFNDLQPASIDERREYCGLIGITASGDYVATPARRGGASSCLPPERARPGVTVLASYHTHSAYDPDFLTEIPSYDDMRTDIEDGTDGYIATPGGRFWYIDARAREARLICGAQCLVSDARFEEDPEFPVRDRYTLQDLRPY</sequence>
<accession>A0A1P8MSU1</accession>
<feature type="domain" description="DUF4329" evidence="1">
    <location>
        <begin position="42"/>
        <end position="157"/>
    </location>
</feature>
<protein>
    <recommendedName>
        <fullName evidence="1">DUF4329 domain-containing protein</fullName>
    </recommendedName>
</protein>
<name>A0A1P8MSU1_9RHOB</name>
<evidence type="ECO:0000313" key="3">
    <source>
        <dbReference type="Proteomes" id="UP000186336"/>
    </source>
</evidence>
<keyword evidence="3" id="KW-1185">Reference proteome</keyword>
<dbReference type="InterPro" id="IPR025479">
    <property type="entry name" value="DUF4329"/>
</dbReference>
<gene>
    <name evidence="2" type="ORF">BWR18_05120</name>
</gene>
<reference evidence="2 3" key="1">
    <citation type="submission" date="2017-01" db="EMBL/GenBank/DDBJ databases">
        <title>Complete genome of Tateyamaria omphalii DOK1-4 isolated from seawater in Dokdo.</title>
        <authorList>
            <person name="Kim J.H."/>
            <person name="Chi W.-J."/>
        </authorList>
    </citation>
    <scope>NUCLEOTIDE SEQUENCE [LARGE SCALE GENOMIC DNA]</scope>
    <source>
        <strain evidence="2 3">DOK1-4</strain>
    </source>
</reference>
<dbReference type="STRING" id="299262.BWR18_05120"/>
<dbReference type="PROSITE" id="PS51257">
    <property type="entry name" value="PROKAR_LIPOPROTEIN"/>
    <property type="match status" value="1"/>
</dbReference>
<evidence type="ECO:0000259" key="1">
    <source>
        <dbReference type="Pfam" id="PF14220"/>
    </source>
</evidence>
<dbReference type="KEGG" id="tom:BWR18_05120"/>
<dbReference type="RefSeq" id="WP_076627005.1">
    <property type="nucleotide sequence ID" value="NZ_CP019312.1"/>
</dbReference>
<dbReference type="Pfam" id="PF14220">
    <property type="entry name" value="DUF4329"/>
    <property type="match status" value="1"/>
</dbReference>
<dbReference type="EMBL" id="CP019312">
    <property type="protein sequence ID" value="APX11140.1"/>
    <property type="molecule type" value="Genomic_DNA"/>
</dbReference>
<evidence type="ECO:0000313" key="2">
    <source>
        <dbReference type="EMBL" id="APX11140.1"/>
    </source>
</evidence>
<dbReference type="AlphaFoldDB" id="A0A1P8MSU1"/>
<organism evidence="2 3">
    <name type="scientific">Tateyamaria omphalii</name>
    <dbReference type="NCBI Taxonomy" id="299262"/>
    <lineage>
        <taxon>Bacteria</taxon>
        <taxon>Pseudomonadati</taxon>
        <taxon>Pseudomonadota</taxon>
        <taxon>Alphaproteobacteria</taxon>
        <taxon>Rhodobacterales</taxon>
        <taxon>Roseobacteraceae</taxon>
        <taxon>Tateyamaria</taxon>
    </lineage>
</organism>